<evidence type="ECO:0000313" key="4">
    <source>
        <dbReference type="Proteomes" id="UP000265515"/>
    </source>
</evidence>
<dbReference type="GO" id="GO:0010190">
    <property type="term" value="P:cytochrome b6f complex assembly"/>
    <property type="evidence" value="ECO:0007669"/>
    <property type="project" value="TreeGrafter"/>
</dbReference>
<evidence type="ECO:0000259" key="2">
    <source>
        <dbReference type="PROSITE" id="PS51352"/>
    </source>
</evidence>
<proteinExistence type="predicted"/>
<feature type="compositionally biased region" description="Polar residues" evidence="1">
    <location>
        <begin position="370"/>
        <end position="393"/>
    </location>
</feature>
<dbReference type="Pfam" id="PF00085">
    <property type="entry name" value="Thioredoxin"/>
    <property type="match status" value="1"/>
</dbReference>
<dbReference type="SUPFAM" id="SSF52833">
    <property type="entry name" value="Thioredoxin-like"/>
    <property type="match status" value="1"/>
</dbReference>
<dbReference type="InterPro" id="IPR044241">
    <property type="entry name" value="TxlA/HCF164"/>
</dbReference>
<feature type="region of interest" description="Disordered" evidence="1">
    <location>
        <begin position="365"/>
        <end position="393"/>
    </location>
</feature>
<dbReference type="EMBL" id="BFEA01000343">
    <property type="protein sequence ID" value="GBG80327.1"/>
    <property type="molecule type" value="Genomic_DNA"/>
</dbReference>
<comment type="caution">
    <text evidence="3">The sequence shown here is derived from an EMBL/GenBank/DDBJ whole genome shotgun (WGS) entry which is preliminary data.</text>
</comment>
<dbReference type="GO" id="GO:0009535">
    <property type="term" value="C:chloroplast thylakoid membrane"/>
    <property type="evidence" value="ECO:0007669"/>
    <property type="project" value="TreeGrafter"/>
</dbReference>
<dbReference type="Gramene" id="GBG80327">
    <property type="protein sequence ID" value="GBG80327"/>
    <property type="gene ID" value="CBR_g30695"/>
</dbReference>
<dbReference type="InterPro" id="IPR036249">
    <property type="entry name" value="Thioredoxin-like_sf"/>
</dbReference>
<organism evidence="3 4">
    <name type="scientific">Chara braunii</name>
    <name type="common">Braun's stonewort</name>
    <dbReference type="NCBI Taxonomy" id="69332"/>
    <lineage>
        <taxon>Eukaryota</taxon>
        <taxon>Viridiplantae</taxon>
        <taxon>Streptophyta</taxon>
        <taxon>Charophyceae</taxon>
        <taxon>Charales</taxon>
        <taxon>Characeae</taxon>
        <taxon>Chara</taxon>
    </lineage>
</organism>
<dbReference type="STRING" id="69332.A0A388LDH7"/>
<reference evidence="3 4" key="1">
    <citation type="journal article" date="2018" name="Cell">
        <title>The Chara Genome: Secondary Complexity and Implications for Plant Terrestrialization.</title>
        <authorList>
            <person name="Nishiyama T."/>
            <person name="Sakayama H."/>
            <person name="Vries J.D."/>
            <person name="Buschmann H."/>
            <person name="Saint-Marcoux D."/>
            <person name="Ullrich K.K."/>
            <person name="Haas F.B."/>
            <person name="Vanderstraeten L."/>
            <person name="Becker D."/>
            <person name="Lang D."/>
            <person name="Vosolsobe S."/>
            <person name="Rombauts S."/>
            <person name="Wilhelmsson P.K.I."/>
            <person name="Janitza P."/>
            <person name="Kern R."/>
            <person name="Heyl A."/>
            <person name="Rumpler F."/>
            <person name="Villalobos L.I.A.C."/>
            <person name="Clay J.M."/>
            <person name="Skokan R."/>
            <person name="Toyoda A."/>
            <person name="Suzuki Y."/>
            <person name="Kagoshima H."/>
            <person name="Schijlen E."/>
            <person name="Tajeshwar N."/>
            <person name="Catarino B."/>
            <person name="Hetherington A.J."/>
            <person name="Saltykova A."/>
            <person name="Bonnot C."/>
            <person name="Breuninger H."/>
            <person name="Symeonidi A."/>
            <person name="Radhakrishnan G.V."/>
            <person name="Van Nieuwerburgh F."/>
            <person name="Deforce D."/>
            <person name="Chang C."/>
            <person name="Karol K.G."/>
            <person name="Hedrich R."/>
            <person name="Ulvskov P."/>
            <person name="Glockner G."/>
            <person name="Delwiche C.F."/>
            <person name="Petrasek J."/>
            <person name="Van de Peer Y."/>
            <person name="Friml J."/>
            <person name="Beilby M."/>
            <person name="Dolan L."/>
            <person name="Kohara Y."/>
            <person name="Sugano S."/>
            <person name="Fujiyama A."/>
            <person name="Delaux P.-M."/>
            <person name="Quint M."/>
            <person name="TheiBen G."/>
            <person name="Hagemann M."/>
            <person name="Harholt J."/>
            <person name="Dunand C."/>
            <person name="Zachgo S."/>
            <person name="Langdale J."/>
            <person name="Maumus F."/>
            <person name="Straeten D.V.D."/>
            <person name="Gould S.B."/>
            <person name="Rensing S.A."/>
        </authorList>
    </citation>
    <scope>NUCLEOTIDE SEQUENCE [LARGE SCALE GENOMIC DNA]</scope>
    <source>
        <strain evidence="3 4">S276</strain>
    </source>
</reference>
<accession>A0A388LDH7</accession>
<protein>
    <recommendedName>
        <fullName evidence="2">Thioredoxin domain-containing protein</fullName>
    </recommendedName>
</protein>
<gene>
    <name evidence="3" type="ORF">CBR_g30695</name>
</gene>
<feature type="domain" description="Thioredoxin" evidence="2">
    <location>
        <begin position="225"/>
        <end position="354"/>
    </location>
</feature>
<dbReference type="OrthoDB" id="2121326at2759"/>
<evidence type="ECO:0000256" key="1">
    <source>
        <dbReference type="SAM" id="MobiDB-lite"/>
    </source>
</evidence>
<feature type="region of interest" description="Disordered" evidence="1">
    <location>
        <begin position="90"/>
        <end position="118"/>
    </location>
</feature>
<dbReference type="Gene3D" id="3.40.30.10">
    <property type="entry name" value="Glutaredoxin"/>
    <property type="match status" value="1"/>
</dbReference>
<dbReference type="PROSITE" id="PS51352">
    <property type="entry name" value="THIOREDOXIN_2"/>
    <property type="match status" value="1"/>
</dbReference>
<dbReference type="Proteomes" id="UP000265515">
    <property type="component" value="Unassembled WGS sequence"/>
</dbReference>
<dbReference type="AlphaFoldDB" id="A0A388LDH7"/>
<feature type="region of interest" description="Disordered" evidence="1">
    <location>
        <begin position="152"/>
        <end position="189"/>
    </location>
</feature>
<name>A0A388LDH7_CHABU</name>
<dbReference type="PANTHER" id="PTHR47353:SF1">
    <property type="entry name" value="THIOREDOXIN-LIKE PROTEIN HCF164, CHLOROPLASTIC"/>
    <property type="match status" value="1"/>
</dbReference>
<dbReference type="PANTHER" id="PTHR47353">
    <property type="entry name" value="THIOREDOXIN-LIKE PROTEIN HCF164, CHLOROPLASTIC"/>
    <property type="match status" value="1"/>
</dbReference>
<evidence type="ECO:0000313" key="3">
    <source>
        <dbReference type="EMBL" id="GBG80327.1"/>
    </source>
</evidence>
<sequence>MAASCQFAKEVCVKTLNSSMLHASGTNRQCPEQLGSIRQSKIVSRQHGAQGERVQCRDANITDVAQRKHLPHGPHGPHGQRRLMIQFSGSMRKSSVTRERRSRVGARPPLEKNGRSSWVAGRALKEDDAVAEVFRVGEENQEIKSGCATTTTTTTTECGRQSEADGDGADGPGRVVSASDGQSEREEKEVVGEVVGYPLPKQFNVDDDSSSPMATQGSNRTIALISAGLSAGLFMATRLAGAGPDLSTLEKSSLPFEYAMSNGRPTMVEFYADWCEVCRTMAKDVFAIEEKYKDDVNFVMLNIDNVKWAEEVDEFGVEGIPHFAFLDGNGDEEGVVVGKLPRNILEENVMALASRASSIPHSQVIGPVSDISNKPTSSRSTGSVSPLSHGSPF</sequence>
<dbReference type="InterPro" id="IPR013766">
    <property type="entry name" value="Thioredoxin_domain"/>
</dbReference>
<dbReference type="GO" id="GO:0016671">
    <property type="term" value="F:oxidoreductase activity, acting on a sulfur group of donors, disulfide as acceptor"/>
    <property type="evidence" value="ECO:0007669"/>
    <property type="project" value="TreeGrafter"/>
</dbReference>
<keyword evidence="4" id="KW-1185">Reference proteome</keyword>